<comment type="caution">
    <text evidence="1">The sequence shown here is derived from an EMBL/GenBank/DDBJ whole genome shotgun (WGS) entry which is preliminary data.</text>
</comment>
<proteinExistence type="predicted"/>
<protein>
    <submittedName>
        <fullName evidence="1">Uncharacterized protein</fullName>
    </submittedName>
</protein>
<gene>
    <name evidence="1" type="ORF">GCM10011585_33270</name>
</gene>
<dbReference type="Proteomes" id="UP000647241">
    <property type="component" value="Unassembled WGS sequence"/>
</dbReference>
<dbReference type="EMBL" id="BMGT01000004">
    <property type="protein sequence ID" value="GGG86651.1"/>
    <property type="molecule type" value="Genomic_DNA"/>
</dbReference>
<organism evidence="1 2">
    <name type="scientific">Edaphobacter dinghuensis</name>
    <dbReference type="NCBI Taxonomy" id="1560005"/>
    <lineage>
        <taxon>Bacteria</taxon>
        <taxon>Pseudomonadati</taxon>
        <taxon>Acidobacteriota</taxon>
        <taxon>Terriglobia</taxon>
        <taxon>Terriglobales</taxon>
        <taxon>Acidobacteriaceae</taxon>
        <taxon>Edaphobacter</taxon>
    </lineage>
</organism>
<name>A0A917HPL4_9BACT</name>
<evidence type="ECO:0000313" key="2">
    <source>
        <dbReference type="Proteomes" id="UP000647241"/>
    </source>
</evidence>
<reference evidence="1" key="1">
    <citation type="journal article" date="2014" name="Int. J. Syst. Evol. Microbiol.">
        <title>Complete genome sequence of Corynebacterium casei LMG S-19264T (=DSM 44701T), isolated from a smear-ripened cheese.</title>
        <authorList>
            <consortium name="US DOE Joint Genome Institute (JGI-PGF)"/>
            <person name="Walter F."/>
            <person name="Albersmeier A."/>
            <person name="Kalinowski J."/>
            <person name="Ruckert C."/>
        </authorList>
    </citation>
    <scope>NUCLEOTIDE SEQUENCE</scope>
    <source>
        <strain evidence="1">CGMCC 1.12997</strain>
    </source>
</reference>
<sequence length="84" mass="9652">MGYEIGAPVEPRSARLQEAFRQTPEWKAYDAAHLAWREAHFAYFHAPASEKQDAHARLNRAQSYAQQLLAICRAMPKHINAFGW</sequence>
<keyword evidence="2" id="KW-1185">Reference proteome</keyword>
<accession>A0A917HPL4</accession>
<dbReference type="AlphaFoldDB" id="A0A917HPL4"/>
<reference evidence="1" key="2">
    <citation type="submission" date="2020-09" db="EMBL/GenBank/DDBJ databases">
        <authorList>
            <person name="Sun Q."/>
            <person name="Zhou Y."/>
        </authorList>
    </citation>
    <scope>NUCLEOTIDE SEQUENCE</scope>
    <source>
        <strain evidence="1">CGMCC 1.12997</strain>
    </source>
</reference>
<dbReference type="RefSeq" id="WP_188555372.1">
    <property type="nucleotide sequence ID" value="NZ_BMGT01000004.1"/>
</dbReference>
<evidence type="ECO:0000313" key="1">
    <source>
        <dbReference type="EMBL" id="GGG86651.1"/>
    </source>
</evidence>